<sequence length="1171" mass="129822">MSTKDRHYWSQLRAALTAGHWSSSSPAKAFNGAPLSWSELFRKFNKHCKGYADVAEVASQTHALSLLLIANSKDEDQDEPVRPEEYPLELGDECILASERMEEARSGYNILKKIESSNFDTLNFALAYYAYALGNPSECLDHLKKVPDVAHVQNHIPLPATLRANTLRVPTGGSSITTSPAESIAGTESTISIADIKDGRAWAITETIRSLCLQGMSHEKLFPTDPRKALKIYAASFPLLTIVETELASTFAPIPTSTGKIDFSSFTRFREVWRWVERLLWRAIVLGSRTLNVHHDHKMTSCRESDSFWTWLEHYSNCSVYWPSNFRTSHRSTISVLYLRALVLRHGAKTPEPALVGTARKSPQWMNTARSVIQEYRAILNVSTKFPKAGERNHKVEDFAEQCVAVWEVSGGVGEYGGWVLDVLWWAMRLTFNSYTIQRHLTRLLYVSGDISLARRTLRLYVQIVSKAHQASRASGITGEELEHEADTDHSWVQTCVFGARMLCRIVSSTSASVSTGRAKVIMDDLREAETLIEKAKTRLNVSYRELSASVDLAEGIWLTVMAIKQHNSDTRPSNFAKAHVLFLRSIDTFPTASAHYHTALSYARYIPPTPLLHEQNLEKAILHVATAAESKPSEIRYWHLIGLLSAKMEQWEAAQSALETGAALGEVSDVAQNAEDLTDTQSTTRLSVPSQGTAKLHDHPPRAIEGLPPSHSTFETLLPPNEEDVPPVYALGPNTTGLSQTQSLPPSSELLQPVADHPEPSRHEKFEYALQLRMTQVAVIEYVEGAEGAADKLPEVFQWIAEKRGISGDQTHVKAIHDAAAEHSQDQSLHRPSLSNTSSTELQPPIPIMISPATPDGTGSSANGQNPLDVKKEKRKEIESDNVSDKHLRISAHAHDRDASKSKKMQQKLKSQVYKGSARISTISKKIGQGVVKNGSLRRSNSTPDFHAVLRPTSYQASSIHSRRRVSAPSPVPELLDVSSPPPPPPPALPPTSDSKWNSRTMKENRLLSDLWLMSAATFRRLGKIEQAKGAIQEAEVRDETNPGVWLGLYYVALGRSLAATEAFQKALFISSDDVAASVYLARLYLFPEETSHKKFREEAVPENIDLVAGFLAHLTQGAGWDIPEAWYFLAKAYGMQGRTEREQNCLTSALKLSENRGVRSLGAALGLCL</sequence>
<keyword evidence="2" id="KW-1185">Reference proteome</keyword>
<evidence type="ECO:0000313" key="1">
    <source>
        <dbReference type="EMBL" id="KAJ3809968.1"/>
    </source>
</evidence>
<reference evidence="1" key="1">
    <citation type="submission" date="2022-09" db="EMBL/GenBank/DDBJ databases">
        <title>A Global Phylogenomic Analysis of the Shiitake Genus Lentinula.</title>
        <authorList>
            <consortium name="DOE Joint Genome Institute"/>
            <person name="Sierra-Patev S."/>
            <person name="Min B."/>
            <person name="Naranjo-Ortiz M."/>
            <person name="Looney B."/>
            <person name="Konkel Z."/>
            <person name="Slot J.C."/>
            <person name="Sakamoto Y."/>
            <person name="Steenwyk J.L."/>
            <person name="Rokas A."/>
            <person name="Carro J."/>
            <person name="Camarero S."/>
            <person name="Ferreira P."/>
            <person name="Molpeceres G."/>
            <person name="Ruiz-Duenas F.J."/>
            <person name="Serrano A."/>
            <person name="Henrissat B."/>
            <person name="Drula E."/>
            <person name="Hughes K.W."/>
            <person name="Mata J.L."/>
            <person name="Ishikawa N.K."/>
            <person name="Vargas-Isla R."/>
            <person name="Ushijima S."/>
            <person name="Smith C.A."/>
            <person name="Ahrendt S."/>
            <person name="Andreopoulos W."/>
            <person name="He G."/>
            <person name="Labutti K."/>
            <person name="Lipzen A."/>
            <person name="Ng V."/>
            <person name="Riley R."/>
            <person name="Sandor L."/>
            <person name="Barry K."/>
            <person name="Martinez A.T."/>
            <person name="Xiao Y."/>
            <person name="Gibbons J.G."/>
            <person name="Terashima K."/>
            <person name="Grigoriev I.V."/>
            <person name="Hibbett D.S."/>
        </authorList>
    </citation>
    <scope>NUCLEOTIDE SEQUENCE</scope>
    <source>
        <strain evidence="1">TMI1499</strain>
    </source>
</reference>
<dbReference type="EMBL" id="MU795126">
    <property type="protein sequence ID" value="KAJ3809968.1"/>
    <property type="molecule type" value="Genomic_DNA"/>
</dbReference>
<proteinExistence type="predicted"/>
<name>A0ACC1TZF7_9AGAR</name>
<evidence type="ECO:0000313" key="2">
    <source>
        <dbReference type="Proteomes" id="UP001163835"/>
    </source>
</evidence>
<gene>
    <name evidence="1" type="ORF">F5876DRAFT_42770</name>
</gene>
<dbReference type="Proteomes" id="UP001163835">
    <property type="component" value="Unassembled WGS sequence"/>
</dbReference>
<accession>A0ACC1TZF7</accession>
<organism evidence="1 2">
    <name type="scientific">Lentinula aff. lateritia</name>
    <dbReference type="NCBI Taxonomy" id="2804960"/>
    <lineage>
        <taxon>Eukaryota</taxon>
        <taxon>Fungi</taxon>
        <taxon>Dikarya</taxon>
        <taxon>Basidiomycota</taxon>
        <taxon>Agaricomycotina</taxon>
        <taxon>Agaricomycetes</taxon>
        <taxon>Agaricomycetidae</taxon>
        <taxon>Agaricales</taxon>
        <taxon>Marasmiineae</taxon>
        <taxon>Omphalotaceae</taxon>
        <taxon>Lentinula</taxon>
    </lineage>
</organism>
<protein>
    <submittedName>
        <fullName evidence="1">Uncharacterized protein</fullName>
    </submittedName>
</protein>
<comment type="caution">
    <text evidence="1">The sequence shown here is derived from an EMBL/GenBank/DDBJ whole genome shotgun (WGS) entry which is preliminary data.</text>
</comment>